<dbReference type="InterPro" id="IPR029006">
    <property type="entry name" value="ADF-H/Gelsolin-like_dom_sf"/>
</dbReference>
<evidence type="ECO:0000313" key="8">
    <source>
        <dbReference type="Proteomes" id="UP001201980"/>
    </source>
</evidence>
<dbReference type="FunFam" id="3.40.20.10:FF:000018">
    <property type="entry name" value="Coactosin-like 1"/>
    <property type="match status" value="1"/>
</dbReference>
<dbReference type="PANTHER" id="PTHR10829:SF56">
    <property type="entry name" value="ADF-H DOMAIN-CONTAINING PROTEIN"/>
    <property type="match status" value="1"/>
</dbReference>
<keyword evidence="4" id="KW-0206">Cytoskeleton</keyword>
<proteinExistence type="inferred from homology"/>
<comment type="caution">
    <text evidence="7">The sequence shown here is derived from an EMBL/GenBank/DDBJ whole genome shotgun (WGS) entry which is preliminary data.</text>
</comment>
<keyword evidence="2" id="KW-0963">Cytoplasm</keyword>
<dbReference type="GO" id="GO:0051015">
    <property type="term" value="F:actin filament binding"/>
    <property type="evidence" value="ECO:0007669"/>
    <property type="project" value="TreeGrafter"/>
</dbReference>
<dbReference type="PANTHER" id="PTHR10829">
    <property type="entry name" value="CORTACTIN AND DREBRIN"/>
    <property type="match status" value="1"/>
</dbReference>
<protein>
    <recommendedName>
        <fullName evidence="6">ADF-H domain-containing protein</fullName>
    </recommendedName>
</protein>
<accession>A0AAD5WSG2</accession>
<dbReference type="Pfam" id="PF00241">
    <property type="entry name" value="Cofilin_ADF"/>
    <property type="match status" value="1"/>
</dbReference>
<dbReference type="GO" id="GO:0030427">
    <property type="term" value="C:site of polarized growth"/>
    <property type="evidence" value="ECO:0007669"/>
    <property type="project" value="TreeGrafter"/>
</dbReference>
<dbReference type="GO" id="GO:0030864">
    <property type="term" value="C:cortical actin cytoskeleton"/>
    <property type="evidence" value="ECO:0007669"/>
    <property type="project" value="TreeGrafter"/>
</dbReference>
<dbReference type="SMART" id="SM00102">
    <property type="entry name" value="ADF"/>
    <property type="match status" value="1"/>
</dbReference>
<gene>
    <name evidence="7" type="ORF">MKZ38_010479</name>
</gene>
<comment type="similarity">
    <text evidence="5">Belongs to the actin-binding proteins ADF family. Coactosin subfamily.</text>
</comment>
<dbReference type="PROSITE" id="PS51263">
    <property type="entry name" value="ADF_H"/>
    <property type="match status" value="1"/>
</dbReference>
<dbReference type="Gene3D" id="3.40.20.10">
    <property type="entry name" value="Severin"/>
    <property type="match status" value="1"/>
</dbReference>
<dbReference type="Proteomes" id="UP001201980">
    <property type="component" value="Unassembled WGS sequence"/>
</dbReference>
<dbReference type="AlphaFoldDB" id="A0AAD5WSG2"/>
<evidence type="ECO:0000256" key="5">
    <source>
        <dbReference type="ARBA" id="ARBA00038052"/>
    </source>
</evidence>
<dbReference type="InterPro" id="IPR002108">
    <property type="entry name" value="ADF-H"/>
</dbReference>
<evidence type="ECO:0000256" key="3">
    <source>
        <dbReference type="ARBA" id="ARBA00023203"/>
    </source>
</evidence>
<comment type="subcellular location">
    <subcellularLocation>
        <location evidence="1">Cytoplasm</location>
        <location evidence="1">Cytoskeleton</location>
    </subcellularLocation>
</comment>
<dbReference type="GO" id="GO:0030833">
    <property type="term" value="P:regulation of actin filament polymerization"/>
    <property type="evidence" value="ECO:0007669"/>
    <property type="project" value="TreeGrafter"/>
</dbReference>
<dbReference type="SUPFAM" id="SSF55753">
    <property type="entry name" value="Actin depolymerizing proteins"/>
    <property type="match status" value="1"/>
</dbReference>
<dbReference type="CDD" id="cd11282">
    <property type="entry name" value="ADF_coactosin_like"/>
    <property type="match status" value="1"/>
</dbReference>
<dbReference type="GO" id="GO:0005884">
    <property type="term" value="C:actin filament"/>
    <property type="evidence" value="ECO:0007669"/>
    <property type="project" value="TreeGrafter"/>
</dbReference>
<evidence type="ECO:0000256" key="1">
    <source>
        <dbReference type="ARBA" id="ARBA00004245"/>
    </source>
</evidence>
<evidence type="ECO:0000256" key="4">
    <source>
        <dbReference type="ARBA" id="ARBA00023212"/>
    </source>
</evidence>
<feature type="domain" description="ADF-H" evidence="6">
    <location>
        <begin position="121"/>
        <end position="253"/>
    </location>
</feature>
<evidence type="ECO:0000256" key="2">
    <source>
        <dbReference type="ARBA" id="ARBA00022490"/>
    </source>
</evidence>
<organism evidence="7 8">
    <name type="scientific">Zalerion maritima</name>
    <dbReference type="NCBI Taxonomy" id="339359"/>
    <lineage>
        <taxon>Eukaryota</taxon>
        <taxon>Fungi</taxon>
        <taxon>Dikarya</taxon>
        <taxon>Ascomycota</taxon>
        <taxon>Pezizomycotina</taxon>
        <taxon>Sordariomycetes</taxon>
        <taxon>Lulworthiomycetidae</taxon>
        <taxon>Lulworthiales</taxon>
        <taxon>Lulworthiaceae</taxon>
        <taxon>Zalerion</taxon>
    </lineage>
</organism>
<evidence type="ECO:0000313" key="7">
    <source>
        <dbReference type="EMBL" id="KAJ2903058.1"/>
    </source>
</evidence>
<keyword evidence="8" id="KW-1185">Reference proteome</keyword>
<keyword evidence="3" id="KW-0009">Actin-binding</keyword>
<evidence type="ECO:0000259" key="6">
    <source>
        <dbReference type="PROSITE" id="PS51263"/>
    </source>
</evidence>
<reference evidence="7" key="1">
    <citation type="submission" date="2022-07" db="EMBL/GenBank/DDBJ databases">
        <title>Draft genome sequence of Zalerion maritima ATCC 34329, a (micro)plastics degrading marine fungus.</title>
        <authorList>
            <person name="Paco A."/>
            <person name="Goncalves M.F.M."/>
            <person name="Rocha-Santos T.A.P."/>
            <person name="Alves A."/>
        </authorList>
    </citation>
    <scope>NUCLEOTIDE SEQUENCE</scope>
    <source>
        <strain evidence="7">ATCC 34329</strain>
    </source>
</reference>
<dbReference type="EMBL" id="JAKWBI020000092">
    <property type="protein sequence ID" value="KAJ2903058.1"/>
    <property type="molecule type" value="Genomic_DNA"/>
</dbReference>
<sequence>MCISRGCLVGLDFLCLADEVFHAALLAKPSFTICLALALLFSTFEHKGPEKPMLNAFIVHNTSDHRQTPSPPRPFFLRREKIAIPLHKLQRRRSNLSLRLPSSPSTAREKHNPVRNLIATMSGLEAEDIQAAYTSVRSDKEEPNWFLLSYASTVGDRLTLTACGVGGLSELVSNLKDDQAQYGYVRVEYANDSESKRIKFALITWIGENTKVMRKARVSIESGGVKAKFGHHIGIEARDRSELDEKEVVTRMRKAGGADYNGGRG</sequence>
<name>A0AAD5WSG2_9PEZI</name>